<dbReference type="VEuPathDB" id="FungiDB:SI65_03147"/>
<dbReference type="Pfam" id="PF00248">
    <property type="entry name" value="Aldo_ket_red"/>
    <property type="match status" value="1"/>
</dbReference>
<evidence type="ECO:0000313" key="5">
    <source>
        <dbReference type="Proteomes" id="UP000094569"/>
    </source>
</evidence>
<dbReference type="InterPro" id="IPR023210">
    <property type="entry name" value="NADP_OxRdtase_dom"/>
</dbReference>
<dbReference type="PANTHER" id="PTHR43364:SF4">
    <property type="entry name" value="NAD(P)-LINKED OXIDOREDUCTASE SUPERFAMILY PROTEIN"/>
    <property type="match status" value="1"/>
</dbReference>
<dbReference type="Proteomes" id="UP000094569">
    <property type="component" value="Unassembled WGS sequence"/>
</dbReference>
<dbReference type="AlphaFoldDB" id="A0A1E3BNC9"/>
<name>A0A1E3BNC9_ASPCR</name>
<dbReference type="PANTHER" id="PTHR43364">
    <property type="entry name" value="NADH-SPECIFIC METHYLGLYOXAL REDUCTASE-RELATED"/>
    <property type="match status" value="1"/>
</dbReference>
<gene>
    <name evidence="4" type="ORF">SI65_03147</name>
</gene>
<dbReference type="STRING" id="573508.A0A1E3BNC9"/>
<protein>
    <recommendedName>
        <fullName evidence="3">NADP-dependent oxidoreductase domain-containing protein</fullName>
    </recommendedName>
</protein>
<dbReference type="InterPro" id="IPR036812">
    <property type="entry name" value="NAD(P)_OxRdtase_dom_sf"/>
</dbReference>
<accession>A0A1E3BNC9</accession>
<feature type="domain" description="NADP-dependent oxidoreductase" evidence="3">
    <location>
        <begin position="32"/>
        <end position="290"/>
    </location>
</feature>
<organism evidence="4 5">
    <name type="scientific">Aspergillus cristatus</name>
    <name type="common">Chinese Fuzhuan brick tea-fermentation fungus</name>
    <name type="synonym">Eurotium cristatum</name>
    <dbReference type="NCBI Taxonomy" id="573508"/>
    <lineage>
        <taxon>Eukaryota</taxon>
        <taxon>Fungi</taxon>
        <taxon>Dikarya</taxon>
        <taxon>Ascomycota</taxon>
        <taxon>Pezizomycotina</taxon>
        <taxon>Eurotiomycetes</taxon>
        <taxon>Eurotiomycetidae</taxon>
        <taxon>Eurotiales</taxon>
        <taxon>Aspergillaceae</taxon>
        <taxon>Aspergillus</taxon>
        <taxon>Aspergillus subgen. Aspergillus</taxon>
    </lineage>
</organism>
<dbReference type="InterPro" id="IPR050523">
    <property type="entry name" value="AKR_Detox_Biosynth"/>
</dbReference>
<comment type="caution">
    <text evidence="4">The sequence shown here is derived from an EMBL/GenBank/DDBJ whole genome shotgun (WGS) entry which is preliminary data.</text>
</comment>
<evidence type="ECO:0000313" key="4">
    <source>
        <dbReference type="EMBL" id="ODM22301.1"/>
    </source>
</evidence>
<dbReference type="Gene3D" id="3.20.20.100">
    <property type="entry name" value="NADP-dependent oxidoreductase domain"/>
    <property type="match status" value="1"/>
</dbReference>
<keyword evidence="5" id="KW-1185">Reference proteome</keyword>
<comment type="similarity">
    <text evidence="2">Belongs to the aldo/keto reductase family. Aldo/keto reductase 2 subfamily.</text>
</comment>
<proteinExistence type="inferred from homology"/>
<dbReference type="EMBL" id="JXNT01000002">
    <property type="protein sequence ID" value="ODM22301.1"/>
    <property type="molecule type" value="Genomic_DNA"/>
</dbReference>
<evidence type="ECO:0000256" key="2">
    <source>
        <dbReference type="ARBA" id="ARBA00038157"/>
    </source>
</evidence>
<reference evidence="4 5" key="1">
    <citation type="journal article" date="2016" name="BMC Genomics">
        <title>Comparative genomic and transcriptomic analyses of the Fuzhuan brick tea-fermentation fungus Aspergillus cristatus.</title>
        <authorList>
            <person name="Ge Y."/>
            <person name="Wang Y."/>
            <person name="Liu Y."/>
            <person name="Tan Y."/>
            <person name="Ren X."/>
            <person name="Zhang X."/>
            <person name="Hyde K.D."/>
            <person name="Liu Y."/>
            <person name="Liu Z."/>
        </authorList>
    </citation>
    <scope>NUCLEOTIDE SEQUENCE [LARGE SCALE GENOMIC DNA]</scope>
    <source>
        <strain evidence="4 5">GZAAS20.1005</strain>
    </source>
</reference>
<dbReference type="InterPro" id="IPR018170">
    <property type="entry name" value="Aldo/ket_reductase_CS"/>
</dbReference>
<evidence type="ECO:0000256" key="1">
    <source>
        <dbReference type="ARBA" id="ARBA00023002"/>
    </source>
</evidence>
<dbReference type="PROSITE" id="PS00062">
    <property type="entry name" value="ALDOKETO_REDUCTASE_2"/>
    <property type="match status" value="1"/>
</dbReference>
<evidence type="ECO:0000259" key="3">
    <source>
        <dbReference type="Pfam" id="PF00248"/>
    </source>
</evidence>
<sequence>MGVPKLIFGAASFGMNFVSILKMPRKYPPTLPGRSEELLGETKAASQGFTIDTKILTLSPDHCGELERSAIEKSINTSLQRMGVEQVNTLHIHFPDPETPLKEQAETFDSLHKAGKFKNLGVSNFQPELLQEFIDICEANGYIKPNVYQGDYSVVNRGMEKKLLPILKKHGIAYNAFRVLASGFLSGKLTNGNAKGTRFDCDGPMNKFMQSLYNQESLHDALKQLEETTRALGITTIDAALRWAYYHSSLEKSDGIILGASSVKQIKSNIESIRRGPLPQECLGTFERIWETLEPVRGDIL</sequence>
<dbReference type="OrthoDB" id="48988at2759"/>
<dbReference type="SUPFAM" id="SSF51430">
    <property type="entry name" value="NAD(P)-linked oxidoreductase"/>
    <property type="match status" value="1"/>
</dbReference>
<keyword evidence="1" id="KW-0560">Oxidoreductase</keyword>
<dbReference type="GO" id="GO:0016491">
    <property type="term" value="F:oxidoreductase activity"/>
    <property type="evidence" value="ECO:0007669"/>
    <property type="project" value="UniProtKB-KW"/>
</dbReference>